<evidence type="ECO:0000313" key="7">
    <source>
        <dbReference type="Proteomes" id="UP000240419"/>
    </source>
</evidence>
<feature type="domain" description="ABC transporter" evidence="5">
    <location>
        <begin position="6"/>
        <end position="254"/>
    </location>
</feature>
<comment type="caution">
    <text evidence="6">The sequence shown here is derived from an EMBL/GenBank/DDBJ whole genome shotgun (WGS) entry which is preliminary data.</text>
</comment>
<dbReference type="OrthoDB" id="9802264at2"/>
<dbReference type="Proteomes" id="UP000240419">
    <property type="component" value="Unassembled WGS sequence"/>
</dbReference>
<dbReference type="Gene3D" id="3.40.50.300">
    <property type="entry name" value="P-loop containing nucleotide triphosphate hydrolases"/>
    <property type="match status" value="1"/>
</dbReference>
<keyword evidence="2" id="KW-0813">Transport</keyword>
<dbReference type="GO" id="GO:0005524">
    <property type="term" value="F:ATP binding"/>
    <property type="evidence" value="ECO:0007669"/>
    <property type="project" value="UniProtKB-KW"/>
</dbReference>
<dbReference type="PROSITE" id="PS00211">
    <property type="entry name" value="ABC_TRANSPORTER_1"/>
    <property type="match status" value="1"/>
</dbReference>
<keyword evidence="4 6" id="KW-0067">ATP-binding</keyword>
<dbReference type="PROSITE" id="PS50893">
    <property type="entry name" value="ABC_TRANSPORTER_2"/>
    <property type="match status" value="1"/>
</dbReference>
<dbReference type="InterPro" id="IPR027417">
    <property type="entry name" value="P-loop_NTPase"/>
</dbReference>
<evidence type="ECO:0000259" key="5">
    <source>
        <dbReference type="PROSITE" id="PS50893"/>
    </source>
</evidence>
<name>A0A2P7V8G0_9BACL</name>
<comment type="similarity">
    <text evidence="1">Belongs to the ABC transporter superfamily.</text>
</comment>
<dbReference type="InterPro" id="IPR017871">
    <property type="entry name" value="ABC_transporter-like_CS"/>
</dbReference>
<gene>
    <name evidence="6" type="ORF">C7R93_12195</name>
</gene>
<dbReference type="EMBL" id="PXZM01000018">
    <property type="protein sequence ID" value="PSJ95492.1"/>
    <property type="molecule type" value="Genomic_DNA"/>
</dbReference>
<dbReference type="InterPro" id="IPR013563">
    <property type="entry name" value="Oligopep_ABC_C"/>
</dbReference>
<dbReference type="InterPro" id="IPR050319">
    <property type="entry name" value="ABC_transp_ATP-bind"/>
</dbReference>
<organism evidence="6 7">
    <name type="scientific">Brevibacillus fortis</name>
    <dbReference type="NCBI Taxonomy" id="2126352"/>
    <lineage>
        <taxon>Bacteria</taxon>
        <taxon>Bacillati</taxon>
        <taxon>Bacillota</taxon>
        <taxon>Bacilli</taxon>
        <taxon>Bacillales</taxon>
        <taxon>Paenibacillaceae</taxon>
        <taxon>Brevibacillus</taxon>
    </lineage>
</organism>
<reference evidence="6 7" key="1">
    <citation type="submission" date="2018-03" db="EMBL/GenBank/DDBJ databases">
        <title>Brevisbacillus phylogenomics.</title>
        <authorList>
            <person name="Dunlap C."/>
        </authorList>
    </citation>
    <scope>NUCLEOTIDE SEQUENCE [LARGE SCALE GENOMIC DNA]</scope>
    <source>
        <strain evidence="6 7">NRRL NRS-1210</strain>
    </source>
</reference>
<evidence type="ECO:0000256" key="2">
    <source>
        <dbReference type="ARBA" id="ARBA00022448"/>
    </source>
</evidence>
<keyword evidence="3" id="KW-0547">Nucleotide-binding</keyword>
<dbReference type="Pfam" id="PF00005">
    <property type="entry name" value="ABC_tran"/>
    <property type="match status" value="1"/>
</dbReference>
<dbReference type="RefSeq" id="WP_106839058.1">
    <property type="nucleotide sequence ID" value="NZ_JARMEZ010000024.1"/>
</dbReference>
<dbReference type="PANTHER" id="PTHR43776">
    <property type="entry name" value="TRANSPORT ATP-BINDING PROTEIN"/>
    <property type="match status" value="1"/>
</dbReference>
<dbReference type="Pfam" id="PF08352">
    <property type="entry name" value="oligo_HPY"/>
    <property type="match status" value="1"/>
</dbReference>
<dbReference type="NCBIfam" id="TIGR01727">
    <property type="entry name" value="oligo_HPY"/>
    <property type="match status" value="1"/>
</dbReference>
<evidence type="ECO:0000313" key="6">
    <source>
        <dbReference type="EMBL" id="PSJ95492.1"/>
    </source>
</evidence>
<dbReference type="PANTHER" id="PTHR43776:SF8">
    <property type="entry name" value="ABC TRANSPORTER, ATP-BINDING PROTEIN"/>
    <property type="match status" value="1"/>
</dbReference>
<sequence>MTTPILEVKGLCKLFRMKKGWLQQPHYVHALNGIDVSVYEGETLGIVGESGCGKSTLGKCILRLLDPVQGEIRFQGNEIGKMNKNEVRAVRRNMQMVFQNPFETLNPKLTIGHILTEPLIAHCVPREQRQALLEETIEIVGMSKQHLSRYPHEFSGGQRQRIGIARALILRPKLIIADEPVSALDVSIQSQILNLLQDLQEQFSLTYVFISHDLSVVEHIADKVAVMYLGEIIEFAEKEKLFGRPLHPYTQALLSAKPITDPDDTREQIVLSGDLPSPSNPPEGCKFHPRCRSRMEICKVELPKLSEKEGHSVACHLYQSFAAIDSS</sequence>
<dbReference type="FunFam" id="3.40.50.300:FF:000016">
    <property type="entry name" value="Oligopeptide ABC transporter ATP-binding component"/>
    <property type="match status" value="1"/>
</dbReference>
<evidence type="ECO:0000256" key="3">
    <source>
        <dbReference type="ARBA" id="ARBA00022741"/>
    </source>
</evidence>
<dbReference type="GO" id="GO:0015833">
    <property type="term" value="P:peptide transport"/>
    <property type="evidence" value="ECO:0007669"/>
    <property type="project" value="InterPro"/>
</dbReference>
<keyword evidence="7" id="KW-1185">Reference proteome</keyword>
<dbReference type="InterPro" id="IPR003439">
    <property type="entry name" value="ABC_transporter-like_ATP-bd"/>
</dbReference>
<dbReference type="CDD" id="cd03257">
    <property type="entry name" value="ABC_NikE_OppD_transporters"/>
    <property type="match status" value="1"/>
</dbReference>
<protein>
    <submittedName>
        <fullName evidence="6">Dipeptide/oligopeptide/nickel ABC transporter ATP-binding protein</fullName>
    </submittedName>
</protein>
<dbReference type="SUPFAM" id="SSF52540">
    <property type="entry name" value="P-loop containing nucleoside triphosphate hydrolases"/>
    <property type="match status" value="1"/>
</dbReference>
<dbReference type="SMART" id="SM00382">
    <property type="entry name" value="AAA"/>
    <property type="match status" value="1"/>
</dbReference>
<accession>A0A2P7V8G0</accession>
<dbReference type="GO" id="GO:0055085">
    <property type="term" value="P:transmembrane transport"/>
    <property type="evidence" value="ECO:0007669"/>
    <property type="project" value="UniProtKB-ARBA"/>
</dbReference>
<dbReference type="GO" id="GO:0016887">
    <property type="term" value="F:ATP hydrolysis activity"/>
    <property type="evidence" value="ECO:0007669"/>
    <property type="project" value="InterPro"/>
</dbReference>
<proteinExistence type="inferred from homology"/>
<evidence type="ECO:0000256" key="1">
    <source>
        <dbReference type="ARBA" id="ARBA00005417"/>
    </source>
</evidence>
<dbReference type="NCBIfam" id="NF008453">
    <property type="entry name" value="PRK11308.1"/>
    <property type="match status" value="1"/>
</dbReference>
<dbReference type="AlphaFoldDB" id="A0A2P7V8G0"/>
<evidence type="ECO:0000256" key="4">
    <source>
        <dbReference type="ARBA" id="ARBA00022840"/>
    </source>
</evidence>
<dbReference type="InterPro" id="IPR003593">
    <property type="entry name" value="AAA+_ATPase"/>
</dbReference>